<organism evidence="1 2">
    <name type="scientific">Roseateles asaccharophilus</name>
    <dbReference type="NCBI Taxonomy" id="582607"/>
    <lineage>
        <taxon>Bacteria</taxon>
        <taxon>Pseudomonadati</taxon>
        <taxon>Pseudomonadota</taxon>
        <taxon>Betaproteobacteria</taxon>
        <taxon>Burkholderiales</taxon>
        <taxon>Sphaerotilaceae</taxon>
        <taxon>Roseateles</taxon>
    </lineage>
</organism>
<dbReference type="RefSeq" id="WP_310326132.1">
    <property type="nucleotide sequence ID" value="NZ_JAVDXV010000002.1"/>
</dbReference>
<accession>A0ABU2A4G7</accession>
<evidence type="ECO:0000313" key="1">
    <source>
        <dbReference type="EMBL" id="MDR7332081.1"/>
    </source>
</evidence>
<dbReference type="EMBL" id="JAVDXV010000002">
    <property type="protein sequence ID" value="MDR7332081.1"/>
    <property type="molecule type" value="Genomic_DNA"/>
</dbReference>
<keyword evidence="2" id="KW-1185">Reference proteome</keyword>
<proteinExistence type="predicted"/>
<evidence type="ECO:0000313" key="2">
    <source>
        <dbReference type="Proteomes" id="UP001180825"/>
    </source>
</evidence>
<name>A0ABU2A4G7_9BURK</name>
<dbReference type="Proteomes" id="UP001180825">
    <property type="component" value="Unassembled WGS sequence"/>
</dbReference>
<sequence>MRMLAGLLVGGLALPAGSEENKLVTRSSLGAWMLREDAANPRLNCAVRFIPARARLPGLAIFGPTAGNPSSTILFSSEGIPWSHATQDVQVELQQRSLPAVRMKAKLLAREKGAPEGNLVIGTGDIRQTLQSMRDSESDLQLKLNGATVVAMDYDGLELARDAMLDCVAGKSFAGRTLKEATAELRPVGTSTIKGQAFVKLAVLARKQYPPKGSPAIGLIWMTDEFKAWYEHVKATKKMPGQIPESIAKHFMSSKILDDEGRFAFTNLPAGEYIVVANFSYEKTITRQEYVGTTHTFVGNAHIGSSDRYMPFSYLVKEAAAFEKPVRIATDGDTVELSMDKSQLFCFLVCF</sequence>
<evidence type="ECO:0008006" key="3">
    <source>
        <dbReference type="Google" id="ProtNLM"/>
    </source>
</evidence>
<reference evidence="1 2" key="1">
    <citation type="submission" date="2023-07" db="EMBL/GenBank/DDBJ databases">
        <title>Sorghum-associated microbial communities from plants grown in Nebraska, USA.</title>
        <authorList>
            <person name="Schachtman D."/>
        </authorList>
    </citation>
    <scope>NUCLEOTIDE SEQUENCE [LARGE SCALE GENOMIC DNA]</scope>
    <source>
        <strain evidence="1 2">BE316</strain>
    </source>
</reference>
<comment type="caution">
    <text evidence="1">The sequence shown here is derived from an EMBL/GenBank/DDBJ whole genome shotgun (WGS) entry which is preliminary data.</text>
</comment>
<protein>
    <recommendedName>
        <fullName evidence="3">Carboxypeptidase regulatory-like domain-containing protein</fullName>
    </recommendedName>
</protein>
<gene>
    <name evidence="1" type="ORF">J2X21_001207</name>
</gene>